<dbReference type="OrthoDB" id="3246846at2759"/>
<dbReference type="Pfam" id="PF00035">
    <property type="entry name" value="dsrm"/>
    <property type="match status" value="1"/>
</dbReference>
<keyword evidence="1" id="KW-0694">RNA-binding</keyword>
<reference evidence="3 4" key="1">
    <citation type="journal article" date="2019" name="Nat. Ecol. Evol.">
        <title>Megaphylogeny resolves global patterns of mushroom evolution.</title>
        <authorList>
            <person name="Varga T."/>
            <person name="Krizsan K."/>
            <person name="Foldi C."/>
            <person name="Dima B."/>
            <person name="Sanchez-Garcia M."/>
            <person name="Sanchez-Ramirez S."/>
            <person name="Szollosi G.J."/>
            <person name="Szarkandi J.G."/>
            <person name="Papp V."/>
            <person name="Albert L."/>
            <person name="Andreopoulos W."/>
            <person name="Angelini C."/>
            <person name="Antonin V."/>
            <person name="Barry K.W."/>
            <person name="Bougher N.L."/>
            <person name="Buchanan P."/>
            <person name="Buyck B."/>
            <person name="Bense V."/>
            <person name="Catcheside P."/>
            <person name="Chovatia M."/>
            <person name="Cooper J."/>
            <person name="Damon W."/>
            <person name="Desjardin D."/>
            <person name="Finy P."/>
            <person name="Geml J."/>
            <person name="Haridas S."/>
            <person name="Hughes K."/>
            <person name="Justo A."/>
            <person name="Karasinski D."/>
            <person name="Kautmanova I."/>
            <person name="Kiss B."/>
            <person name="Kocsube S."/>
            <person name="Kotiranta H."/>
            <person name="LaButti K.M."/>
            <person name="Lechner B.E."/>
            <person name="Liimatainen K."/>
            <person name="Lipzen A."/>
            <person name="Lukacs Z."/>
            <person name="Mihaltcheva S."/>
            <person name="Morgado L.N."/>
            <person name="Niskanen T."/>
            <person name="Noordeloos M.E."/>
            <person name="Ohm R.A."/>
            <person name="Ortiz-Santana B."/>
            <person name="Ovrebo C."/>
            <person name="Racz N."/>
            <person name="Riley R."/>
            <person name="Savchenko A."/>
            <person name="Shiryaev A."/>
            <person name="Soop K."/>
            <person name="Spirin V."/>
            <person name="Szebenyi C."/>
            <person name="Tomsovsky M."/>
            <person name="Tulloss R.E."/>
            <person name="Uehling J."/>
            <person name="Grigoriev I.V."/>
            <person name="Vagvolgyi C."/>
            <person name="Papp T."/>
            <person name="Martin F.M."/>
            <person name="Miettinen O."/>
            <person name="Hibbett D.S."/>
            <person name="Nagy L.G."/>
        </authorList>
    </citation>
    <scope>NUCLEOTIDE SEQUENCE [LARGE SCALE GENOMIC DNA]</scope>
    <source>
        <strain evidence="3 4">FP101781</strain>
    </source>
</reference>
<dbReference type="EMBL" id="QPFP01000002">
    <property type="protein sequence ID" value="TEB38690.1"/>
    <property type="molecule type" value="Genomic_DNA"/>
</dbReference>
<dbReference type="InterPro" id="IPR014720">
    <property type="entry name" value="dsRBD_dom"/>
</dbReference>
<organism evidence="3 4">
    <name type="scientific">Coprinellus micaceus</name>
    <name type="common">Glistening ink-cap mushroom</name>
    <name type="synonym">Coprinus micaceus</name>
    <dbReference type="NCBI Taxonomy" id="71717"/>
    <lineage>
        <taxon>Eukaryota</taxon>
        <taxon>Fungi</taxon>
        <taxon>Dikarya</taxon>
        <taxon>Basidiomycota</taxon>
        <taxon>Agaricomycotina</taxon>
        <taxon>Agaricomycetes</taxon>
        <taxon>Agaricomycetidae</taxon>
        <taxon>Agaricales</taxon>
        <taxon>Agaricineae</taxon>
        <taxon>Psathyrellaceae</taxon>
        <taxon>Coprinellus</taxon>
    </lineage>
</organism>
<evidence type="ECO:0000256" key="1">
    <source>
        <dbReference type="PROSITE-ProRule" id="PRU00266"/>
    </source>
</evidence>
<proteinExistence type="predicted"/>
<feature type="domain" description="DRBM" evidence="2">
    <location>
        <begin position="4"/>
        <end position="73"/>
    </location>
</feature>
<keyword evidence="4" id="KW-1185">Reference proteome</keyword>
<accession>A0A4Y7TWZ5</accession>
<dbReference type="Gene3D" id="3.30.160.20">
    <property type="match status" value="1"/>
</dbReference>
<dbReference type="AlphaFoldDB" id="A0A4Y7TWZ5"/>
<protein>
    <recommendedName>
        <fullName evidence="2">DRBM domain-containing protein</fullName>
    </recommendedName>
</protein>
<gene>
    <name evidence="3" type="ORF">FA13DRAFT_1784998</name>
</gene>
<sequence>MSDKGTSLLNQHLQKIGRVSSLSWEESASGPAHARQWECICKIDGETRGRGVASHKHVAKDQAAEEALAFLTKEPEAESST</sequence>
<evidence type="ECO:0000259" key="2">
    <source>
        <dbReference type="PROSITE" id="PS50137"/>
    </source>
</evidence>
<dbReference type="PROSITE" id="PS50137">
    <property type="entry name" value="DS_RBD"/>
    <property type="match status" value="1"/>
</dbReference>
<dbReference type="SMART" id="SM00358">
    <property type="entry name" value="DSRM"/>
    <property type="match status" value="1"/>
</dbReference>
<dbReference type="Proteomes" id="UP000298030">
    <property type="component" value="Unassembled WGS sequence"/>
</dbReference>
<evidence type="ECO:0000313" key="4">
    <source>
        <dbReference type="Proteomes" id="UP000298030"/>
    </source>
</evidence>
<comment type="caution">
    <text evidence="3">The sequence shown here is derived from an EMBL/GenBank/DDBJ whole genome shotgun (WGS) entry which is preliminary data.</text>
</comment>
<name>A0A4Y7TWZ5_COPMI</name>
<evidence type="ECO:0000313" key="3">
    <source>
        <dbReference type="EMBL" id="TEB38690.1"/>
    </source>
</evidence>
<dbReference type="SUPFAM" id="SSF54768">
    <property type="entry name" value="dsRNA-binding domain-like"/>
    <property type="match status" value="1"/>
</dbReference>
<dbReference type="GO" id="GO:0003723">
    <property type="term" value="F:RNA binding"/>
    <property type="evidence" value="ECO:0007669"/>
    <property type="project" value="UniProtKB-UniRule"/>
</dbReference>